<accession>V8P4B5</accession>
<keyword evidence="2" id="KW-1185">Reference proteome</keyword>
<proteinExistence type="predicted"/>
<dbReference type="PRINTS" id="PR00021">
    <property type="entry name" value="PRORICH"/>
</dbReference>
<evidence type="ECO:0000313" key="1">
    <source>
        <dbReference type="EMBL" id="ETE68722.1"/>
    </source>
</evidence>
<comment type="caution">
    <text evidence="1">The sequence shown here is derived from an EMBL/GenBank/DDBJ whole genome shotgun (WGS) entry which is preliminary data.</text>
</comment>
<organism evidence="1 2">
    <name type="scientific">Ophiophagus hannah</name>
    <name type="common">King cobra</name>
    <name type="synonym">Naja hannah</name>
    <dbReference type="NCBI Taxonomy" id="8665"/>
    <lineage>
        <taxon>Eukaryota</taxon>
        <taxon>Metazoa</taxon>
        <taxon>Chordata</taxon>
        <taxon>Craniata</taxon>
        <taxon>Vertebrata</taxon>
        <taxon>Euteleostomi</taxon>
        <taxon>Lepidosauria</taxon>
        <taxon>Squamata</taxon>
        <taxon>Bifurcata</taxon>
        <taxon>Unidentata</taxon>
        <taxon>Episquamata</taxon>
        <taxon>Toxicofera</taxon>
        <taxon>Serpentes</taxon>
        <taxon>Colubroidea</taxon>
        <taxon>Elapidae</taxon>
        <taxon>Elapinae</taxon>
        <taxon>Ophiophagus</taxon>
    </lineage>
</organism>
<dbReference type="EMBL" id="AZIM01000954">
    <property type="protein sequence ID" value="ETE68722.1"/>
    <property type="molecule type" value="Genomic_DNA"/>
</dbReference>
<feature type="non-terminal residue" evidence="1">
    <location>
        <position position="1"/>
    </location>
</feature>
<reference evidence="1 2" key="1">
    <citation type="journal article" date="2013" name="Proc. Natl. Acad. Sci. U.S.A.">
        <title>The king cobra genome reveals dynamic gene evolution and adaptation in the snake venom system.</title>
        <authorList>
            <person name="Vonk F.J."/>
            <person name="Casewell N.R."/>
            <person name="Henkel C.V."/>
            <person name="Heimberg A.M."/>
            <person name="Jansen H.J."/>
            <person name="McCleary R.J."/>
            <person name="Kerkkamp H.M."/>
            <person name="Vos R.A."/>
            <person name="Guerreiro I."/>
            <person name="Calvete J.J."/>
            <person name="Wuster W."/>
            <person name="Woods A.E."/>
            <person name="Logan J.M."/>
            <person name="Harrison R.A."/>
            <person name="Castoe T.A."/>
            <person name="de Koning A.P."/>
            <person name="Pollock D.D."/>
            <person name="Yandell M."/>
            <person name="Calderon D."/>
            <person name="Renjifo C."/>
            <person name="Currier R.B."/>
            <person name="Salgado D."/>
            <person name="Pla D."/>
            <person name="Sanz L."/>
            <person name="Hyder A.S."/>
            <person name="Ribeiro J.M."/>
            <person name="Arntzen J.W."/>
            <person name="van den Thillart G.E."/>
            <person name="Boetzer M."/>
            <person name="Pirovano W."/>
            <person name="Dirks R.P."/>
            <person name="Spaink H.P."/>
            <person name="Duboule D."/>
            <person name="McGlinn E."/>
            <person name="Kini R.M."/>
            <person name="Richardson M.K."/>
        </authorList>
    </citation>
    <scope>NUCLEOTIDE SEQUENCE</scope>
    <source>
        <tissue evidence="1">Blood</tissue>
    </source>
</reference>
<dbReference type="AlphaFoldDB" id="V8P4B5"/>
<gene>
    <name evidence="1" type="primary">Sprr2h</name>
    <name evidence="1" type="ORF">L345_05483</name>
</gene>
<sequence>MSYPYQQCKQPCLPPPVCGKGCATQCKVCVPACPCDVPICATPGVKVVGEACVPVCPPPCAPKCAGPAVDICVKPQGVCPCDCKCPDPCSSHNSSVLTSSLAFSDLFVHSLLSFQWLSPFLKLCKFLGFSVAVGKDAFGEETKSDELERRPGAQPSRVLKRGLANFLLSVPNT</sequence>
<dbReference type="Proteomes" id="UP000018936">
    <property type="component" value="Unassembled WGS sequence"/>
</dbReference>
<protein>
    <submittedName>
        <fullName evidence="1">Small proline-rich protein 2H</fullName>
    </submittedName>
</protein>
<evidence type="ECO:0000313" key="2">
    <source>
        <dbReference type="Proteomes" id="UP000018936"/>
    </source>
</evidence>
<dbReference type="OrthoDB" id="9008980at2759"/>
<name>V8P4B5_OPHHA</name>